<proteinExistence type="inferred from homology"/>
<accession>A0ABX1TJT3</accession>
<comment type="caution">
    <text evidence="13">The sequence shown here is derived from an EMBL/GenBank/DDBJ whole genome shotgun (WGS) entry which is preliminary data.</text>
</comment>
<evidence type="ECO:0000259" key="11">
    <source>
        <dbReference type="Pfam" id="PF01343"/>
    </source>
</evidence>
<dbReference type="Proteomes" id="UP000760480">
    <property type="component" value="Unassembled WGS sequence"/>
</dbReference>
<evidence type="ECO:0000256" key="9">
    <source>
        <dbReference type="ARBA" id="ARBA00023136"/>
    </source>
</evidence>
<evidence type="ECO:0000256" key="3">
    <source>
        <dbReference type="ARBA" id="ARBA00022475"/>
    </source>
</evidence>
<dbReference type="PANTHER" id="PTHR42987:SF4">
    <property type="entry name" value="PROTEASE SOHB-RELATED"/>
    <property type="match status" value="1"/>
</dbReference>
<keyword evidence="5 10" id="KW-0812">Transmembrane</keyword>
<comment type="subcellular location">
    <subcellularLocation>
        <location evidence="1">Cell membrane</location>
    </subcellularLocation>
</comment>
<dbReference type="PANTHER" id="PTHR42987">
    <property type="entry name" value="PEPTIDASE S49"/>
    <property type="match status" value="1"/>
</dbReference>
<comment type="similarity">
    <text evidence="2">Belongs to the peptidase S49 family.</text>
</comment>
<evidence type="ECO:0000256" key="4">
    <source>
        <dbReference type="ARBA" id="ARBA00022670"/>
    </source>
</evidence>
<keyword evidence="14" id="KW-1185">Reference proteome</keyword>
<dbReference type="RefSeq" id="WP_169248900.1">
    <property type="nucleotide sequence ID" value="NZ_SPMZ01000029.1"/>
</dbReference>
<evidence type="ECO:0000313" key="13">
    <source>
        <dbReference type="EMBL" id="NMQ19648.1"/>
    </source>
</evidence>
<dbReference type="Pfam" id="PF08496">
    <property type="entry name" value="Peptidase_S49_N"/>
    <property type="match status" value="1"/>
</dbReference>
<evidence type="ECO:0000256" key="2">
    <source>
        <dbReference type="ARBA" id="ARBA00008683"/>
    </source>
</evidence>
<evidence type="ECO:0000256" key="6">
    <source>
        <dbReference type="ARBA" id="ARBA00022801"/>
    </source>
</evidence>
<feature type="transmembrane region" description="Helical" evidence="10">
    <location>
        <begin position="12"/>
        <end position="33"/>
    </location>
</feature>
<evidence type="ECO:0000256" key="1">
    <source>
        <dbReference type="ARBA" id="ARBA00004236"/>
    </source>
</evidence>
<sequence>MEFLSEYGMFLAKAVTIVAALLVMVGGIVALVARGGQRGESHGRLDIRHLNENYDGMALALKSAILSKKQFKQAQKERKAHDKQREKAERRRVFVLNFHGDIRGTAVASLREEVTAVLTVAQAEDEIVLRLESAGGLVHAYGLAAAQLLRIRDRRVKLTVAVDKVAASGGYMMACVADHVIAAPFAVLGSIGVVAQLPNFNRLLKKHDVDYEQFTAGEFKRTVTIFGENTDQGRHKFQEEIEDAHTLFKDFVKTHRPRVELERVATGEHWYGTRALECQLVDELRTSDDYLLDASAEADLYEIAYTGKKPWLARLLAQTGEALGRF</sequence>
<dbReference type="EMBL" id="SPMZ01000029">
    <property type="protein sequence ID" value="NMQ19648.1"/>
    <property type="molecule type" value="Genomic_DNA"/>
</dbReference>
<dbReference type="GO" id="GO:0006508">
    <property type="term" value="P:proteolysis"/>
    <property type="evidence" value="ECO:0007669"/>
    <property type="project" value="UniProtKB-KW"/>
</dbReference>
<dbReference type="SUPFAM" id="SSF52096">
    <property type="entry name" value="ClpP/crotonase"/>
    <property type="match status" value="1"/>
</dbReference>
<evidence type="ECO:0000256" key="7">
    <source>
        <dbReference type="ARBA" id="ARBA00022825"/>
    </source>
</evidence>
<dbReference type="InterPro" id="IPR029045">
    <property type="entry name" value="ClpP/crotonase-like_dom_sf"/>
</dbReference>
<evidence type="ECO:0000256" key="10">
    <source>
        <dbReference type="SAM" id="Phobius"/>
    </source>
</evidence>
<name>A0ABX1TJT3_9GAMM</name>
<dbReference type="EC" id="3.4.21.-" evidence="13"/>
<dbReference type="InterPro" id="IPR002142">
    <property type="entry name" value="Peptidase_S49"/>
</dbReference>
<dbReference type="Gene3D" id="3.90.226.10">
    <property type="entry name" value="2-enoyl-CoA Hydratase, Chain A, domain 1"/>
    <property type="match status" value="1"/>
</dbReference>
<evidence type="ECO:0000313" key="14">
    <source>
        <dbReference type="Proteomes" id="UP000760480"/>
    </source>
</evidence>
<protein>
    <submittedName>
        <fullName evidence="13">Protease SohB</fullName>
        <ecNumber evidence="13">3.4.21.-</ecNumber>
    </submittedName>
</protein>
<reference evidence="13 14" key="1">
    <citation type="submission" date="2019-03" db="EMBL/GenBank/DDBJ databases">
        <title>Metabolic reconstructions from genomes of highly enriched 'Candidatus Accumulibacter' and 'Candidatus Competibacter' bioreactor populations.</title>
        <authorList>
            <person name="Annavajhala M.K."/>
            <person name="Welles L."/>
            <person name="Abbas B."/>
            <person name="Sorokin D."/>
            <person name="Park H."/>
            <person name="Van Loosdrecht M."/>
            <person name="Chandran K."/>
        </authorList>
    </citation>
    <scope>NUCLEOTIDE SEQUENCE [LARGE SCALE GENOMIC DNA]</scope>
    <source>
        <strain evidence="13 14">SBR_G</strain>
    </source>
</reference>
<keyword evidence="8 10" id="KW-1133">Transmembrane helix</keyword>
<dbReference type="NCBIfam" id="NF008745">
    <property type="entry name" value="PRK11778.1"/>
    <property type="match status" value="1"/>
</dbReference>
<evidence type="ECO:0000256" key="5">
    <source>
        <dbReference type="ARBA" id="ARBA00022692"/>
    </source>
</evidence>
<dbReference type="CDD" id="cd07023">
    <property type="entry name" value="S49_Sppa_N_C"/>
    <property type="match status" value="1"/>
</dbReference>
<evidence type="ECO:0000256" key="8">
    <source>
        <dbReference type="ARBA" id="ARBA00022989"/>
    </source>
</evidence>
<keyword evidence="4 13" id="KW-0645">Protease</keyword>
<keyword evidence="9 10" id="KW-0472">Membrane</keyword>
<feature type="domain" description="Peptidase S49" evidence="11">
    <location>
        <begin position="152"/>
        <end position="299"/>
    </location>
</feature>
<keyword evidence="3" id="KW-1003">Cell membrane</keyword>
<dbReference type="InterPro" id="IPR013703">
    <property type="entry name" value="Peptidase_S49_N_proteobac"/>
</dbReference>
<gene>
    <name evidence="13" type="primary">sohB</name>
    <name evidence="13" type="ORF">E4P82_10830</name>
</gene>
<dbReference type="Pfam" id="PF01343">
    <property type="entry name" value="Peptidase_S49"/>
    <property type="match status" value="1"/>
</dbReference>
<dbReference type="GO" id="GO:0008233">
    <property type="term" value="F:peptidase activity"/>
    <property type="evidence" value="ECO:0007669"/>
    <property type="project" value="UniProtKB-KW"/>
</dbReference>
<dbReference type="Gene3D" id="6.20.330.10">
    <property type="match status" value="1"/>
</dbReference>
<feature type="domain" description="Peptidase S49 N-terminal proteobacteria" evidence="12">
    <location>
        <begin position="2"/>
        <end position="148"/>
    </location>
</feature>
<keyword evidence="7" id="KW-0720">Serine protease</keyword>
<dbReference type="InterPro" id="IPR047272">
    <property type="entry name" value="S49_SppA_C"/>
</dbReference>
<keyword evidence="6 13" id="KW-0378">Hydrolase</keyword>
<evidence type="ECO:0000259" key="12">
    <source>
        <dbReference type="Pfam" id="PF08496"/>
    </source>
</evidence>
<organism evidence="13 14">
    <name type="scientific">Candidatus Competibacter phosphatis</name>
    <dbReference type="NCBI Taxonomy" id="221280"/>
    <lineage>
        <taxon>Bacteria</taxon>
        <taxon>Pseudomonadati</taxon>
        <taxon>Pseudomonadota</taxon>
        <taxon>Gammaproteobacteria</taxon>
        <taxon>Candidatus Competibacteraceae</taxon>
        <taxon>Candidatus Competibacter</taxon>
    </lineage>
</organism>